<organism evidence="3">
    <name type="scientific">Leviviridae sp</name>
    <dbReference type="NCBI Taxonomy" id="2027243"/>
    <lineage>
        <taxon>Viruses</taxon>
        <taxon>Riboviria</taxon>
        <taxon>Orthornavirae</taxon>
        <taxon>Lenarviricota</taxon>
        <taxon>Leviviricetes</taxon>
        <taxon>Norzivirales</taxon>
        <taxon>Fiersviridae</taxon>
    </lineage>
</organism>
<keyword evidence="2" id="KW-0812">Transmembrane</keyword>
<feature type="region of interest" description="Disordered" evidence="1">
    <location>
        <begin position="56"/>
        <end position="88"/>
    </location>
</feature>
<protein>
    <submittedName>
        <fullName evidence="3">Uncharacterized protein</fullName>
    </submittedName>
</protein>
<feature type="transmembrane region" description="Helical" evidence="2">
    <location>
        <begin position="12"/>
        <end position="38"/>
    </location>
</feature>
<evidence type="ECO:0000256" key="2">
    <source>
        <dbReference type="SAM" id="Phobius"/>
    </source>
</evidence>
<sequence length="88" mass="9278">MKRKQTVSLCHLLLVWLFSVLGFGAWALLLVGSLILLAGCSTTSDRARSLDLAVKGSYSPGDAASVRNQTPQGGTDEKSDSAPAESVR</sequence>
<keyword evidence="2" id="KW-1133">Transmembrane helix</keyword>
<dbReference type="EMBL" id="MN033858">
    <property type="protein sequence ID" value="QDH88112.1"/>
    <property type="molecule type" value="Genomic_RNA"/>
</dbReference>
<accession>A0A514D3C6</accession>
<evidence type="ECO:0000256" key="1">
    <source>
        <dbReference type="SAM" id="MobiDB-lite"/>
    </source>
</evidence>
<evidence type="ECO:0000313" key="3">
    <source>
        <dbReference type="EMBL" id="QDH88112.1"/>
    </source>
</evidence>
<name>A0A514D3C6_9VIRU</name>
<reference evidence="3" key="1">
    <citation type="submission" date="2019-05" db="EMBL/GenBank/DDBJ databases">
        <title>Metatranscriptomic reconstruction reveals RNA viruses with the potential to shape carbon cycling in soil.</title>
        <authorList>
            <person name="Starr E.P."/>
            <person name="Nuccio E."/>
            <person name="Pett-Ridge J."/>
            <person name="Banfield J.F."/>
            <person name="Firestone M.K."/>
        </authorList>
    </citation>
    <scope>NUCLEOTIDE SEQUENCE</scope>
    <source>
        <strain evidence="3">H3_Rhizo_Litter_15_scaffold_189</strain>
    </source>
</reference>
<keyword evidence="2" id="KW-0472">Membrane</keyword>
<gene>
    <name evidence="3" type="ORF">H3RhizoLitter15189_000002</name>
</gene>
<proteinExistence type="predicted"/>